<dbReference type="Gene3D" id="2.30.30.40">
    <property type="entry name" value="SH3 Domains"/>
    <property type="match status" value="1"/>
</dbReference>
<dbReference type="Proteomes" id="UP000718451">
    <property type="component" value="Unassembled WGS sequence"/>
</dbReference>
<dbReference type="InterPro" id="IPR011990">
    <property type="entry name" value="TPR-like_helical_dom_sf"/>
</dbReference>
<organism evidence="4 5">
    <name type="scientific">Croceivirga thetidis</name>
    <dbReference type="NCBI Taxonomy" id="2721623"/>
    <lineage>
        <taxon>Bacteria</taxon>
        <taxon>Pseudomonadati</taxon>
        <taxon>Bacteroidota</taxon>
        <taxon>Flavobacteriia</taxon>
        <taxon>Flavobacteriales</taxon>
        <taxon>Flavobacteriaceae</taxon>
        <taxon>Croceivirga</taxon>
    </lineage>
</organism>
<dbReference type="SUPFAM" id="SSF48452">
    <property type="entry name" value="TPR-like"/>
    <property type="match status" value="1"/>
</dbReference>
<dbReference type="InterPro" id="IPR036028">
    <property type="entry name" value="SH3-like_dom_sf"/>
</dbReference>
<dbReference type="Pfam" id="PF13181">
    <property type="entry name" value="TPR_8"/>
    <property type="match status" value="1"/>
</dbReference>
<dbReference type="Gene3D" id="1.25.40.10">
    <property type="entry name" value="Tetratricopeptide repeat domain"/>
    <property type="match status" value="1"/>
</dbReference>
<evidence type="ECO:0000313" key="4">
    <source>
        <dbReference type="EMBL" id="NKI31392.1"/>
    </source>
</evidence>
<name>A0ABX1GRJ9_9FLAO</name>
<dbReference type="Pfam" id="PF08239">
    <property type="entry name" value="SH3_3"/>
    <property type="match status" value="1"/>
</dbReference>
<feature type="transmembrane region" description="Helical" evidence="2">
    <location>
        <begin position="129"/>
        <end position="150"/>
    </location>
</feature>
<dbReference type="SMART" id="SM00028">
    <property type="entry name" value="TPR"/>
    <property type="match status" value="2"/>
</dbReference>
<keyword evidence="2" id="KW-1133">Transmembrane helix</keyword>
<reference evidence="4 5" key="1">
    <citation type="submission" date="2020-04" db="EMBL/GenBank/DDBJ databases">
        <authorList>
            <person name="Yoon J."/>
        </authorList>
    </citation>
    <scope>NUCLEOTIDE SEQUENCE [LARGE SCALE GENOMIC DNA]</scope>
    <source>
        <strain evidence="4 5">DJ-13</strain>
    </source>
</reference>
<dbReference type="InterPro" id="IPR003646">
    <property type="entry name" value="SH3-like_bac-type"/>
</dbReference>
<evidence type="ECO:0000256" key="1">
    <source>
        <dbReference type="PROSITE-ProRule" id="PRU00339"/>
    </source>
</evidence>
<dbReference type="InterPro" id="IPR019734">
    <property type="entry name" value="TPR_rpt"/>
</dbReference>
<dbReference type="Pfam" id="PF00515">
    <property type="entry name" value="TPR_1"/>
    <property type="match status" value="1"/>
</dbReference>
<feature type="domain" description="SH3b" evidence="3">
    <location>
        <begin position="201"/>
        <end position="247"/>
    </location>
</feature>
<evidence type="ECO:0000313" key="5">
    <source>
        <dbReference type="Proteomes" id="UP000718451"/>
    </source>
</evidence>
<protein>
    <submittedName>
        <fullName evidence="4">Tetratricopeptide repeat protein</fullName>
    </submittedName>
</protein>
<accession>A0ABX1GRJ9</accession>
<keyword evidence="5" id="KW-1185">Reference proteome</keyword>
<evidence type="ECO:0000259" key="3">
    <source>
        <dbReference type="Pfam" id="PF08239"/>
    </source>
</evidence>
<dbReference type="SUPFAM" id="SSF50044">
    <property type="entry name" value="SH3-domain"/>
    <property type="match status" value="1"/>
</dbReference>
<proteinExistence type="predicted"/>
<keyword evidence="1" id="KW-0802">TPR repeat</keyword>
<comment type="caution">
    <text evidence="4">The sequence shown here is derived from an EMBL/GenBank/DDBJ whole genome shotgun (WGS) entry which is preliminary data.</text>
</comment>
<keyword evidence="2" id="KW-0472">Membrane</keyword>
<feature type="transmembrane region" description="Helical" evidence="2">
    <location>
        <begin position="157"/>
        <end position="181"/>
    </location>
</feature>
<gene>
    <name evidence="4" type="ORF">HCU67_05510</name>
</gene>
<feature type="repeat" description="TPR" evidence="1">
    <location>
        <begin position="54"/>
        <end position="87"/>
    </location>
</feature>
<keyword evidence="2" id="KW-0812">Transmembrane</keyword>
<dbReference type="PROSITE" id="PS50005">
    <property type="entry name" value="TPR"/>
    <property type="match status" value="1"/>
</dbReference>
<evidence type="ECO:0000256" key="2">
    <source>
        <dbReference type="SAM" id="Phobius"/>
    </source>
</evidence>
<dbReference type="EMBL" id="JAAWWL010000001">
    <property type="protein sequence ID" value="NKI31392.1"/>
    <property type="molecule type" value="Genomic_DNA"/>
</dbReference>
<sequence>MKRLIFIAVLFVTTIGVSQNDAYFAKATELYNKGEFENALNYYDRILDNGKHSAELYFNMGNAHYKLENIGPSIFYYEKALLLKPNDPEILNNLGYAQNMRLDAIEELPKTAMGKLYESIIKLFNFNQWSYLAVLFMILFVLAYIAYYLLNLAFRKRLFFVSGLLFLGLACASFFLAYLSYQDFKSNNPAIVFAREIVVSSEPNDRSERVFTLHEGTKVNILEDLENWLKIEIADGQIGWTPSENLKLLRDF</sequence>